<name>A0A9W4ULT4_9PLEO</name>
<evidence type="ECO:0000313" key="3">
    <source>
        <dbReference type="EMBL" id="CAI6338340.1"/>
    </source>
</evidence>
<organism evidence="3 4">
    <name type="scientific">Periconia digitata</name>
    <dbReference type="NCBI Taxonomy" id="1303443"/>
    <lineage>
        <taxon>Eukaryota</taxon>
        <taxon>Fungi</taxon>
        <taxon>Dikarya</taxon>
        <taxon>Ascomycota</taxon>
        <taxon>Pezizomycotina</taxon>
        <taxon>Dothideomycetes</taxon>
        <taxon>Pleosporomycetidae</taxon>
        <taxon>Pleosporales</taxon>
        <taxon>Massarineae</taxon>
        <taxon>Periconiaceae</taxon>
        <taxon>Periconia</taxon>
    </lineage>
</organism>
<feature type="transmembrane region" description="Helical" evidence="2">
    <location>
        <begin position="681"/>
        <end position="702"/>
    </location>
</feature>
<protein>
    <submittedName>
        <fullName evidence="3">Uncharacterized protein</fullName>
    </submittedName>
</protein>
<dbReference type="Proteomes" id="UP001152607">
    <property type="component" value="Unassembled WGS sequence"/>
</dbReference>
<keyword evidence="2" id="KW-1133">Transmembrane helix</keyword>
<reference evidence="3" key="1">
    <citation type="submission" date="2023-01" db="EMBL/GenBank/DDBJ databases">
        <authorList>
            <person name="Van Ghelder C."/>
            <person name="Rancurel C."/>
        </authorList>
    </citation>
    <scope>NUCLEOTIDE SEQUENCE</scope>
    <source>
        <strain evidence="3">CNCM I-4278</strain>
    </source>
</reference>
<feature type="transmembrane region" description="Helical" evidence="2">
    <location>
        <begin position="71"/>
        <end position="92"/>
    </location>
</feature>
<dbReference type="PANTHER" id="PTHR37544">
    <property type="entry name" value="SPRAY-RELATED"/>
    <property type="match status" value="1"/>
</dbReference>
<feature type="transmembrane region" description="Helical" evidence="2">
    <location>
        <begin position="722"/>
        <end position="746"/>
    </location>
</feature>
<comment type="caution">
    <text evidence="3">The sequence shown here is derived from an EMBL/GenBank/DDBJ whole genome shotgun (WGS) entry which is preliminary data.</text>
</comment>
<evidence type="ECO:0000256" key="1">
    <source>
        <dbReference type="SAM" id="MobiDB-lite"/>
    </source>
</evidence>
<feature type="region of interest" description="Disordered" evidence="1">
    <location>
        <begin position="1"/>
        <end position="54"/>
    </location>
</feature>
<feature type="transmembrane region" description="Helical" evidence="2">
    <location>
        <begin position="1330"/>
        <end position="1351"/>
    </location>
</feature>
<feature type="transmembrane region" description="Helical" evidence="2">
    <location>
        <begin position="181"/>
        <end position="205"/>
    </location>
</feature>
<feature type="compositionally biased region" description="Polar residues" evidence="1">
    <location>
        <begin position="656"/>
        <end position="668"/>
    </location>
</feature>
<accession>A0A9W4ULT4</accession>
<feature type="transmembrane region" description="Helical" evidence="2">
    <location>
        <begin position="793"/>
        <end position="816"/>
    </location>
</feature>
<evidence type="ECO:0000313" key="4">
    <source>
        <dbReference type="Proteomes" id="UP001152607"/>
    </source>
</evidence>
<feature type="transmembrane region" description="Helical" evidence="2">
    <location>
        <begin position="565"/>
        <end position="586"/>
    </location>
</feature>
<feature type="transmembrane region" description="Helical" evidence="2">
    <location>
        <begin position="112"/>
        <end position="129"/>
    </location>
</feature>
<keyword evidence="2" id="KW-0472">Membrane</keyword>
<sequence>MSLEETNPSATSSTLASKSVDSKKGTTVTYAPVSPNGPNTEYRGNESFASKEHKPGNHADARWLPYTLRGYLIWVPAGFSLALGLTVILLYWKSQKNNGIASASSAVLGWQFIPTLLAIVYTQLTTMLFEDVKRTEPFARLARHSDSPTNTSRTLLDTQTFWWSTLLQAFQKKHNGGRRSWGIVLACLVNVLAFMAISPLSSALLNPAEVAVSRPLQISRLIPKTSASMKAVDERDTYFRTLGSLLQNVTTSPWISDDYVVLPFRPNEAFDSRGVSSALEENPWDPQNADVPQIWTADTTIFRNNLKCSKLTVASKNVDEKTTTTLGSSAEFTATINLESSEGCQIKLSADAESSLGDIRAWYDKTTFATKNTRLSWVFDPVTYNKCDGEEVIFLSSGWLQKDSLSSSSNSTSTPQFMSNMTVTSHLCSSEHTMATLPVTVSVSGGTFSVDFDKDQFSKVKQPVSDKSLDLNGFKEVYTNPKWNEYVVAPREYLGLSSILGTHYNFDLLEMLADEHVPQNAMRIRGRHFGELLRTSLEQRDGSEVDKVSGTKTTTERRIIVRFEIAVALAALFFLSFLMLAHLTWISRLRQRPLNLTHDPATVLGCVSLIASNPQVLASLRHLDQSTQKELESELKLKQFYTSPGQLHERHESGRPVSTSISSKPSTGNEKRVPIMLKFRGLVMLLAYLLALLVTIAVLQKYASDNFFHKKFFIYQVNYGDAGIFVPFSVIPTIFGILLGLSWNALDRTFRSLQPYFAMSSKLSTKITDGAANTYESSHWFWASAKAAKHGHWLLSFVTLGTFVAQAFTVALSALFQQDIGYISNPVNLDRSLELRQTPHIRQINTTYPPEFNSSAPISDRLYIGEIVKGLFTNLSTNWMYTAEIQLTMNGSEPDWSKDGWSFVPTDLSRIGSESKTAIDDSTQSENDISTDQFSPVNVTLTTPAIRGRVECTRNEKADNLDNWGTISEPIAARAAAPMNMSLPSHDSTGHTMLKQFMFSSDKDFTPIAPDGRYMTCCVNQTDPTRVDSYEMPVAVGYWTSYYYNTSQAVESVTGTTGNFSVKWIHGGGGSPWSPMRQMIEFSETPKLQALHCMPVIERADANITVDKKTGKVQSYNLISTPTPDDSAWSESFVVRNLTNPDDPFVREQLARKKTGQDLKVVQNITTSYGVLFLNSLLRASRQVSWTVTNMEYDRSLKYEQVDDNAFNIRNNYTGLNLDFMSYASYIQAGKDVNALNDATTLIKHTQKTFTTFFQHYVSSSFSMEDGGWAYQPIGTSLKDVGSPAPGSIAELAPNGAKAVPVSKLPASYTQRTTEAMVTTRVEVLRMNRIAFYVCIAILSWLSATALAIMVRQRSYFNNLRRDIECVADVLVLVAGSERLLALVRDKGVDGLKGQNVSTRLGWFRDVDGRMRWGIEVVEDGEILME</sequence>
<dbReference type="PANTHER" id="PTHR37544:SF3">
    <property type="entry name" value="SPRAY"/>
    <property type="match status" value="1"/>
</dbReference>
<proteinExistence type="predicted"/>
<feature type="region of interest" description="Disordered" evidence="1">
    <location>
        <begin position="644"/>
        <end position="669"/>
    </location>
</feature>
<gene>
    <name evidence="3" type="ORF">PDIGIT_LOCUS11468</name>
</gene>
<feature type="compositionally biased region" description="Polar residues" evidence="1">
    <location>
        <begin position="1"/>
        <end position="29"/>
    </location>
</feature>
<dbReference type="InterPro" id="IPR021840">
    <property type="entry name" value="DUF3433"/>
</dbReference>
<dbReference type="OrthoDB" id="3248909at2759"/>
<dbReference type="EMBL" id="CAOQHR010000008">
    <property type="protein sequence ID" value="CAI6338340.1"/>
    <property type="molecule type" value="Genomic_DNA"/>
</dbReference>
<keyword evidence="2" id="KW-0812">Transmembrane</keyword>
<dbReference type="Pfam" id="PF11915">
    <property type="entry name" value="DUF3433"/>
    <property type="match status" value="2"/>
</dbReference>
<evidence type="ECO:0000256" key="2">
    <source>
        <dbReference type="SAM" id="Phobius"/>
    </source>
</evidence>
<keyword evidence="4" id="KW-1185">Reference proteome</keyword>